<evidence type="ECO:0000256" key="1">
    <source>
        <dbReference type="SAM" id="Phobius"/>
    </source>
</evidence>
<dbReference type="InterPro" id="IPR025672">
    <property type="entry name" value="Sigma_reg_C_dom"/>
</dbReference>
<evidence type="ECO:0000259" key="3">
    <source>
        <dbReference type="Pfam" id="PF13800"/>
    </source>
</evidence>
<evidence type="ECO:0000259" key="2">
    <source>
        <dbReference type="Pfam" id="PF13791"/>
    </source>
</evidence>
<keyword evidence="1" id="KW-1133">Transmembrane helix</keyword>
<organism evidence="4 5">
    <name type="scientific">Paenibacillus germinis</name>
    <dbReference type="NCBI Taxonomy" id="2654979"/>
    <lineage>
        <taxon>Bacteria</taxon>
        <taxon>Bacillati</taxon>
        <taxon>Bacillota</taxon>
        <taxon>Bacilli</taxon>
        <taxon>Bacillales</taxon>
        <taxon>Paenibacillaceae</taxon>
        <taxon>Paenibacillus</taxon>
    </lineage>
</organism>
<evidence type="ECO:0000313" key="4">
    <source>
        <dbReference type="EMBL" id="NOU90220.1"/>
    </source>
</evidence>
<protein>
    <recommendedName>
        <fullName evidence="6">Sigma factor regulator C-terminal domain-containing protein</fullName>
    </recommendedName>
</protein>
<dbReference type="Pfam" id="PF13800">
    <property type="entry name" value="Sigma_reg_N"/>
    <property type="match status" value="1"/>
</dbReference>
<feature type="domain" description="Sigma factor regulator C-terminal" evidence="2">
    <location>
        <begin position="170"/>
        <end position="315"/>
    </location>
</feature>
<accession>A0ABX1ZA24</accession>
<keyword evidence="1" id="KW-0472">Membrane</keyword>
<gene>
    <name evidence="4" type="ORF">GC102_31415</name>
</gene>
<name>A0ABX1ZA24_9BACL</name>
<dbReference type="RefSeq" id="WP_171693040.1">
    <property type="nucleotide sequence ID" value="NZ_WHOC01000163.1"/>
</dbReference>
<sequence length="321" mass="36459">MNDQEKQIEPFKNESVNNIFKKVGRKNIIRNIIISATVALIILFGGYIANKAWMGEKGWDGVAAIEILQPFMEPDTYIAQRQVQYGFLGGTLKINRYKIIKEHVIPWSSNTLEYGAIGGLSGLVGDHGNVQLFDANGNSRFYNAENGQQIMLFYHPTLRYTNYFNDISKLDELPDNKYIEMAISFDKAYSLTDVQKFLPDIVEPTWYWINSYAQEDLKIKGTDFPEQEGFIYGFRAYEVSGPGQKVNTTEESFIKGLNELKSYKKKFNGNVFEKLDKVVQQNQRNGLIIGVVVTGTKDQLKSLNGLPFVKASTFGAMVNKY</sequence>
<dbReference type="Pfam" id="PF13791">
    <property type="entry name" value="Sigma_reg_C"/>
    <property type="match status" value="1"/>
</dbReference>
<keyword evidence="5" id="KW-1185">Reference proteome</keyword>
<dbReference type="InterPro" id="IPR029101">
    <property type="entry name" value="Sigma_reg_N"/>
</dbReference>
<comment type="caution">
    <text evidence="4">The sequence shown here is derived from an EMBL/GenBank/DDBJ whole genome shotgun (WGS) entry which is preliminary data.</text>
</comment>
<feature type="domain" description="Sigma factor regulator N-terminal" evidence="3">
    <location>
        <begin position="18"/>
        <end position="101"/>
    </location>
</feature>
<dbReference type="Proteomes" id="UP000658690">
    <property type="component" value="Unassembled WGS sequence"/>
</dbReference>
<evidence type="ECO:0000313" key="5">
    <source>
        <dbReference type="Proteomes" id="UP000658690"/>
    </source>
</evidence>
<evidence type="ECO:0008006" key="6">
    <source>
        <dbReference type="Google" id="ProtNLM"/>
    </source>
</evidence>
<dbReference type="EMBL" id="WHOC01000163">
    <property type="protein sequence ID" value="NOU90220.1"/>
    <property type="molecule type" value="Genomic_DNA"/>
</dbReference>
<keyword evidence="1" id="KW-0812">Transmembrane</keyword>
<feature type="transmembrane region" description="Helical" evidence="1">
    <location>
        <begin position="28"/>
        <end position="49"/>
    </location>
</feature>
<reference evidence="4 5" key="1">
    <citation type="submission" date="2019-10" db="EMBL/GenBank/DDBJ databases">
        <title>Description of Paenibacillus choica sp. nov.</title>
        <authorList>
            <person name="Carlier A."/>
            <person name="Qi S."/>
        </authorList>
    </citation>
    <scope>NUCLEOTIDE SEQUENCE [LARGE SCALE GENOMIC DNA]</scope>
    <source>
        <strain evidence="4 5">LMG 31460</strain>
    </source>
</reference>
<proteinExistence type="predicted"/>